<comment type="caution">
    <text evidence="11">The sequence shown here is derived from an EMBL/GenBank/DDBJ whole genome shotgun (WGS) entry which is preliminary data.</text>
</comment>
<evidence type="ECO:0000313" key="12">
    <source>
        <dbReference type="Proteomes" id="UP000319941"/>
    </source>
</evidence>
<dbReference type="NCBIfam" id="TIGR01549">
    <property type="entry name" value="HAD-SF-IA-v1"/>
    <property type="match status" value="1"/>
</dbReference>
<protein>
    <recommendedName>
        <fullName evidence="5 10">Phosphoglycolate phosphatase</fullName>
        <shortName evidence="10">PGP</shortName>
        <shortName evidence="10">PGPase</shortName>
        <ecNumber evidence="5 10">3.1.3.18</ecNumber>
    </recommendedName>
</protein>
<dbReference type="GO" id="GO:0006281">
    <property type="term" value="P:DNA repair"/>
    <property type="evidence" value="ECO:0007669"/>
    <property type="project" value="TreeGrafter"/>
</dbReference>
<name>A0A558HE49_9GAMM</name>
<dbReference type="FunFam" id="3.40.50.1000:FF:000022">
    <property type="entry name" value="Phosphoglycolate phosphatase"/>
    <property type="match status" value="1"/>
</dbReference>
<evidence type="ECO:0000256" key="3">
    <source>
        <dbReference type="ARBA" id="ARBA00004818"/>
    </source>
</evidence>
<dbReference type="InterPro" id="IPR023198">
    <property type="entry name" value="PGP-like_dom2"/>
</dbReference>
<dbReference type="NCBIfam" id="TIGR01449">
    <property type="entry name" value="PGP_bact"/>
    <property type="match status" value="1"/>
</dbReference>
<dbReference type="GO" id="GO:0046872">
    <property type="term" value="F:metal ion binding"/>
    <property type="evidence" value="ECO:0007669"/>
    <property type="project" value="UniProtKB-KW"/>
</dbReference>
<sequence length="243" mass="25978">MPDTIVDGLAATSQRASELSHPALQGIALVAFDLDGTLIDSVPDLAHAVDLMLEDEGLSALGEARVRDFVGNGSRVLVERALQAHGRQIDDIDMVERAHHAFMTHYAADPSSRTRLYSGARECLDGLHRAGLSLALITNKPEDFIAPLLEHFSLAEHFVLALGGDTLPTRKPDPAPLLFVAERLGVTPNQALMVGDSRHDIAAGKAAGFRTLAVPYGYNHGDPISASQPDYLVESLAALVATY</sequence>
<feature type="binding site" evidence="10">
    <location>
        <position position="196"/>
    </location>
    <ligand>
        <name>Mg(2+)</name>
        <dbReference type="ChEBI" id="CHEBI:18420"/>
    </ligand>
</feature>
<accession>A0A558HE49</accession>
<dbReference type="NCBIfam" id="TIGR01509">
    <property type="entry name" value="HAD-SF-IA-v3"/>
    <property type="match status" value="1"/>
</dbReference>
<dbReference type="InterPro" id="IPR023214">
    <property type="entry name" value="HAD_sf"/>
</dbReference>
<dbReference type="GO" id="GO:0005829">
    <property type="term" value="C:cytosol"/>
    <property type="evidence" value="ECO:0007669"/>
    <property type="project" value="TreeGrafter"/>
</dbReference>
<dbReference type="STRING" id="553385.GCA_000591415_01153"/>
<keyword evidence="12" id="KW-1185">Reference proteome</keyword>
<dbReference type="EC" id="3.1.3.18" evidence="5 10"/>
<dbReference type="GO" id="GO:0046295">
    <property type="term" value="P:glycolate biosynthetic process"/>
    <property type="evidence" value="ECO:0007669"/>
    <property type="project" value="UniProtKB-UniRule"/>
</dbReference>
<dbReference type="SFLD" id="SFLDS00003">
    <property type="entry name" value="Haloacid_Dehalogenase"/>
    <property type="match status" value="1"/>
</dbReference>
<comment type="pathway">
    <text evidence="3 10">Organic acid metabolism; glycolate biosynthesis; glycolate from 2-phosphoglycolate: step 1/1.</text>
</comment>
<keyword evidence="9 10" id="KW-0119">Carbohydrate metabolism</keyword>
<keyword evidence="7 10" id="KW-0378">Hydrolase</keyword>
<evidence type="ECO:0000256" key="5">
    <source>
        <dbReference type="ARBA" id="ARBA00013078"/>
    </source>
</evidence>
<keyword evidence="8 10" id="KW-0460">Magnesium</keyword>
<dbReference type="Pfam" id="PF13419">
    <property type="entry name" value="HAD_2"/>
    <property type="match status" value="1"/>
</dbReference>
<dbReference type="OrthoDB" id="9776368at2"/>
<comment type="similarity">
    <text evidence="4 10">Belongs to the HAD-like hydrolase superfamily. CbbY/CbbZ/Gph/YieH family.</text>
</comment>
<reference evidence="11 12" key="1">
    <citation type="submission" date="2019-07" db="EMBL/GenBank/DDBJ databases">
        <title>Diversity of Bacteria from Kongsfjorden, Arctic.</title>
        <authorList>
            <person name="Yu Y."/>
        </authorList>
    </citation>
    <scope>NUCLEOTIDE SEQUENCE [LARGE SCALE GENOMIC DNA]</scope>
    <source>
        <strain evidence="11 12">SM1923</strain>
    </source>
</reference>
<evidence type="ECO:0000256" key="7">
    <source>
        <dbReference type="ARBA" id="ARBA00022801"/>
    </source>
</evidence>
<gene>
    <name evidence="11" type="ORF">FQP86_16985</name>
</gene>
<dbReference type="HAMAP" id="MF_00495">
    <property type="entry name" value="GPH_hydrolase_bact"/>
    <property type="match status" value="1"/>
</dbReference>
<dbReference type="UniPathway" id="UPA00865">
    <property type="reaction ID" value="UER00834"/>
</dbReference>
<feature type="active site" description="Nucleophile" evidence="10">
    <location>
        <position position="33"/>
    </location>
</feature>
<dbReference type="RefSeq" id="WP_144728083.1">
    <property type="nucleotide sequence ID" value="NZ_CAWOWR010000052.1"/>
</dbReference>
<dbReference type="InterPro" id="IPR006439">
    <property type="entry name" value="HAD-SF_hydro_IA"/>
</dbReference>
<evidence type="ECO:0000313" key="11">
    <source>
        <dbReference type="EMBL" id="TVU67364.1"/>
    </source>
</evidence>
<dbReference type="PANTHER" id="PTHR43434:SF1">
    <property type="entry name" value="PHOSPHOGLYCOLATE PHOSPHATASE"/>
    <property type="match status" value="1"/>
</dbReference>
<keyword evidence="6 10" id="KW-0479">Metal-binding</keyword>
<dbReference type="Proteomes" id="UP000319941">
    <property type="component" value="Unassembled WGS sequence"/>
</dbReference>
<dbReference type="Gene3D" id="1.10.150.240">
    <property type="entry name" value="Putative phosphatase, domain 2"/>
    <property type="match status" value="1"/>
</dbReference>
<dbReference type="GO" id="GO:0008967">
    <property type="term" value="F:phosphoglycolate phosphatase activity"/>
    <property type="evidence" value="ECO:0007669"/>
    <property type="project" value="UniProtKB-UniRule"/>
</dbReference>
<evidence type="ECO:0000256" key="10">
    <source>
        <dbReference type="HAMAP-Rule" id="MF_00495"/>
    </source>
</evidence>
<feature type="binding site" evidence="10">
    <location>
        <position position="33"/>
    </location>
    <ligand>
        <name>Mg(2+)</name>
        <dbReference type="ChEBI" id="CHEBI:18420"/>
    </ligand>
</feature>
<dbReference type="NCBIfam" id="NF009695">
    <property type="entry name" value="PRK13222.1-2"/>
    <property type="match status" value="1"/>
</dbReference>
<evidence type="ECO:0000256" key="1">
    <source>
        <dbReference type="ARBA" id="ARBA00000830"/>
    </source>
</evidence>
<dbReference type="InterPro" id="IPR050155">
    <property type="entry name" value="HAD-like_hydrolase_sf"/>
</dbReference>
<organism evidence="11 12">
    <name type="scientific">Cobetia crustatorum</name>
    <dbReference type="NCBI Taxonomy" id="553385"/>
    <lineage>
        <taxon>Bacteria</taxon>
        <taxon>Pseudomonadati</taxon>
        <taxon>Pseudomonadota</taxon>
        <taxon>Gammaproteobacteria</taxon>
        <taxon>Oceanospirillales</taxon>
        <taxon>Halomonadaceae</taxon>
        <taxon>Cobetia</taxon>
    </lineage>
</organism>
<dbReference type="InterPro" id="IPR037512">
    <property type="entry name" value="PGPase_prok"/>
</dbReference>
<dbReference type="Gene3D" id="3.40.50.1000">
    <property type="entry name" value="HAD superfamily/HAD-like"/>
    <property type="match status" value="1"/>
</dbReference>
<proteinExistence type="inferred from homology"/>
<evidence type="ECO:0000256" key="2">
    <source>
        <dbReference type="ARBA" id="ARBA00001946"/>
    </source>
</evidence>
<evidence type="ECO:0000256" key="6">
    <source>
        <dbReference type="ARBA" id="ARBA00022723"/>
    </source>
</evidence>
<dbReference type="SFLD" id="SFLDG01129">
    <property type="entry name" value="C1.5:_HAD__Beta-PGM__Phosphata"/>
    <property type="match status" value="1"/>
</dbReference>
<dbReference type="InterPro" id="IPR041492">
    <property type="entry name" value="HAD_2"/>
</dbReference>
<feature type="binding site" evidence="10">
    <location>
        <position position="35"/>
    </location>
    <ligand>
        <name>Mg(2+)</name>
        <dbReference type="ChEBI" id="CHEBI:18420"/>
    </ligand>
</feature>
<comment type="cofactor">
    <cofactor evidence="2 10">
        <name>Mg(2+)</name>
        <dbReference type="ChEBI" id="CHEBI:18420"/>
    </cofactor>
</comment>
<comment type="function">
    <text evidence="10">Specifically catalyzes the dephosphorylation of 2-phosphoglycolate. Is involved in the dissimilation of the intracellular 2-phosphoglycolate formed during the DNA repair of 3'-phosphoglycolate ends, a major class of DNA lesions induced by oxidative stress.</text>
</comment>
<dbReference type="AlphaFoldDB" id="A0A558HE49"/>
<dbReference type="PRINTS" id="PR00413">
    <property type="entry name" value="HADHALOGNASE"/>
</dbReference>
<dbReference type="EMBL" id="VNFH01000015">
    <property type="protein sequence ID" value="TVU67364.1"/>
    <property type="molecule type" value="Genomic_DNA"/>
</dbReference>
<evidence type="ECO:0000256" key="4">
    <source>
        <dbReference type="ARBA" id="ARBA00006171"/>
    </source>
</evidence>
<comment type="catalytic activity">
    <reaction evidence="1 10">
        <text>2-phosphoglycolate + H2O = glycolate + phosphate</text>
        <dbReference type="Rhea" id="RHEA:14369"/>
        <dbReference type="ChEBI" id="CHEBI:15377"/>
        <dbReference type="ChEBI" id="CHEBI:29805"/>
        <dbReference type="ChEBI" id="CHEBI:43474"/>
        <dbReference type="ChEBI" id="CHEBI:58033"/>
        <dbReference type="EC" id="3.1.3.18"/>
    </reaction>
</comment>
<dbReference type="PANTHER" id="PTHR43434">
    <property type="entry name" value="PHOSPHOGLYCOLATE PHOSPHATASE"/>
    <property type="match status" value="1"/>
</dbReference>
<dbReference type="SUPFAM" id="SSF56784">
    <property type="entry name" value="HAD-like"/>
    <property type="match status" value="1"/>
</dbReference>
<dbReference type="InterPro" id="IPR036412">
    <property type="entry name" value="HAD-like_sf"/>
</dbReference>
<evidence type="ECO:0000256" key="9">
    <source>
        <dbReference type="ARBA" id="ARBA00023277"/>
    </source>
</evidence>
<dbReference type="GO" id="GO:0005975">
    <property type="term" value="P:carbohydrate metabolic process"/>
    <property type="evidence" value="ECO:0007669"/>
    <property type="project" value="InterPro"/>
</dbReference>
<evidence type="ECO:0000256" key="8">
    <source>
        <dbReference type="ARBA" id="ARBA00022842"/>
    </source>
</evidence>
<dbReference type="CDD" id="cd16417">
    <property type="entry name" value="HAD_PGPase"/>
    <property type="match status" value="1"/>
</dbReference>
<dbReference type="SFLD" id="SFLDG01135">
    <property type="entry name" value="C1.5.6:_HAD__Beta-PGM__Phospha"/>
    <property type="match status" value="1"/>
</dbReference>